<evidence type="ECO:0000313" key="2">
    <source>
        <dbReference type="EMBL" id="RFA32158.1"/>
    </source>
</evidence>
<dbReference type="PANTHER" id="PTHR14119:SF3">
    <property type="entry name" value="ISOCHORISMATASE DOMAIN-CONTAINING PROTEIN 2"/>
    <property type="match status" value="1"/>
</dbReference>
<keyword evidence="2" id="KW-0378">Hydrolase</keyword>
<proteinExistence type="predicted"/>
<dbReference type="InterPro" id="IPR036380">
    <property type="entry name" value="Isochorismatase-like_sf"/>
</dbReference>
<dbReference type="GO" id="GO:0016787">
    <property type="term" value="F:hydrolase activity"/>
    <property type="evidence" value="ECO:0007669"/>
    <property type="project" value="UniProtKB-KW"/>
</dbReference>
<gene>
    <name evidence="2" type="ORF">CAL65_20240</name>
</gene>
<dbReference type="Gene3D" id="3.40.50.850">
    <property type="entry name" value="Isochorismatase-like"/>
    <property type="match status" value="1"/>
</dbReference>
<evidence type="ECO:0000313" key="3">
    <source>
        <dbReference type="Proteomes" id="UP000256763"/>
    </source>
</evidence>
<dbReference type="RefSeq" id="WP_116304184.1">
    <property type="nucleotide sequence ID" value="NZ_NFZV01000044.1"/>
</dbReference>
<feature type="domain" description="Isochorismatase-like" evidence="1">
    <location>
        <begin position="7"/>
        <end position="156"/>
    </location>
</feature>
<protein>
    <submittedName>
        <fullName evidence="2">Hydrolase</fullName>
    </submittedName>
</protein>
<dbReference type="Proteomes" id="UP000256763">
    <property type="component" value="Unassembled WGS sequence"/>
</dbReference>
<dbReference type="PANTHER" id="PTHR14119">
    <property type="entry name" value="HYDROLASE"/>
    <property type="match status" value="1"/>
</dbReference>
<name>A0A3E0WHB3_9GAMM</name>
<dbReference type="CDD" id="cd01012">
    <property type="entry name" value="YcaC_related"/>
    <property type="match status" value="1"/>
</dbReference>
<dbReference type="EMBL" id="NFZW01000033">
    <property type="protein sequence ID" value="RFA32158.1"/>
    <property type="molecule type" value="Genomic_DNA"/>
</dbReference>
<keyword evidence="3" id="KW-1185">Reference proteome</keyword>
<dbReference type="InterPro" id="IPR000868">
    <property type="entry name" value="Isochorismatase-like_dom"/>
</dbReference>
<evidence type="ECO:0000259" key="1">
    <source>
        <dbReference type="Pfam" id="PF00857"/>
    </source>
</evidence>
<reference evidence="3" key="1">
    <citation type="submission" date="2017-05" db="EMBL/GenBank/DDBJ databases">
        <authorList>
            <person name="Sharma S."/>
            <person name="Sidhu C."/>
            <person name="Pinnaka A.K."/>
        </authorList>
    </citation>
    <scope>NUCLEOTIDE SEQUENCE [LARGE SCALE GENOMIC DNA]</scope>
    <source>
        <strain evidence="3">AK93</strain>
    </source>
</reference>
<sequence>MLQQENTVLVVVDVQGKLAQLMYEREALIDNLTKLIRGARELDLPILWLEQVPEKLGPTVPEVAECLQGIHPIPKSSFSGCGNMEFMDDIEACGRKQVLVAGIEAHVCVYQTVADLVRLGYEVQVAVDAVSSRTAANRGLGIERMRLEGARPTSVEMALFELLRVAEGDRFRRVSALIK</sequence>
<dbReference type="InterPro" id="IPR050993">
    <property type="entry name" value="Isochorismatase_domain"/>
</dbReference>
<dbReference type="OrthoDB" id="9796958at2"/>
<dbReference type="AlphaFoldDB" id="A0A3E0WHB3"/>
<organism evidence="2 3">
    <name type="scientific">Alkalilimnicola ehrlichii</name>
    <dbReference type="NCBI Taxonomy" id="351052"/>
    <lineage>
        <taxon>Bacteria</taxon>
        <taxon>Pseudomonadati</taxon>
        <taxon>Pseudomonadota</taxon>
        <taxon>Gammaproteobacteria</taxon>
        <taxon>Chromatiales</taxon>
        <taxon>Ectothiorhodospiraceae</taxon>
        <taxon>Alkalilimnicola</taxon>
    </lineage>
</organism>
<dbReference type="SUPFAM" id="SSF52499">
    <property type="entry name" value="Isochorismatase-like hydrolases"/>
    <property type="match status" value="1"/>
</dbReference>
<accession>A0A3E0WHB3</accession>
<dbReference type="Pfam" id="PF00857">
    <property type="entry name" value="Isochorismatase"/>
    <property type="match status" value="1"/>
</dbReference>
<comment type="caution">
    <text evidence="2">The sequence shown here is derived from an EMBL/GenBank/DDBJ whole genome shotgun (WGS) entry which is preliminary data.</text>
</comment>